<evidence type="ECO:0000313" key="2">
    <source>
        <dbReference type="EMBL" id="KNE28200.1"/>
    </source>
</evidence>
<evidence type="ECO:0000256" key="1">
    <source>
        <dbReference type="SAM" id="MobiDB-lite"/>
    </source>
</evidence>
<organism evidence="2 3">
    <name type="scientific">Achromobacter spanius</name>
    <dbReference type="NCBI Taxonomy" id="217203"/>
    <lineage>
        <taxon>Bacteria</taxon>
        <taxon>Pseudomonadati</taxon>
        <taxon>Pseudomonadota</taxon>
        <taxon>Betaproteobacteria</taxon>
        <taxon>Burkholderiales</taxon>
        <taxon>Alcaligenaceae</taxon>
        <taxon>Achromobacter</taxon>
    </lineage>
</organism>
<protein>
    <recommendedName>
        <fullName evidence="4">RNA polymerase sigma-70 region 4 domain-containing protein</fullName>
    </recommendedName>
</protein>
<dbReference type="RefSeq" id="WP_050446365.1">
    <property type="nucleotide sequence ID" value="NZ_LGVG01000008.1"/>
</dbReference>
<accession>A0AAW3I8H0</accession>
<feature type="region of interest" description="Disordered" evidence="1">
    <location>
        <begin position="108"/>
        <end position="130"/>
    </location>
</feature>
<evidence type="ECO:0008006" key="4">
    <source>
        <dbReference type="Google" id="ProtNLM"/>
    </source>
</evidence>
<dbReference type="Proteomes" id="UP000037511">
    <property type="component" value="Unassembled WGS sequence"/>
</dbReference>
<name>A0AAW3I8H0_9BURK</name>
<comment type="caution">
    <text evidence="2">The sequence shown here is derived from an EMBL/GenBank/DDBJ whole genome shotgun (WGS) entry which is preliminary data.</text>
</comment>
<dbReference type="AlphaFoldDB" id="A0AAW3I8H0"/>
<evidence type="ECO:0000313" key="3">
    <source>
        <dbReference type="Proteomes" id="UP000037511"/>
    </source>
</evidence>
<gene>
    <name evidence="2" type="ORF">AFM18_08540</name>
</gene>
<reference evidence="2 3" key="1">
    <citation type="submission" date="2015-07" db="EMBL/GenBank/DDBJ databases">
        <title>Draft genome of Achromobacter spanius.</title>
        <authorList>
            <person name="Wang X."/>
        </authorList>
    </citation>
    <scope>NUCLEOTIDE SEQUENCE [LARGE SCALE GENOMIC DNA]</scope>
    <source>
        <strain evidence="2 3">CGMCC9173</strain>
    </source>
</reference>
<dbReference type="EMBL" id="LGVG01000008">
    <property type="protein sequence ID" value="KNE28200.1"/>
    <property type="molecule type" value="Genomic_DNA"/>
</dbReference>
<proteinExistence type="predicted"/>
<sequence length="130" mass="13863">MSNPNQGAATRARNEEIERRLTAGESGPALAREFGVTQPRVHQIARAVREARGVLKPRTGPAQVKATAATRIQDPRPAPAVYFGPVTVVAGTQVAPRPFAMSPSMAYAAARARQEQRPVPSLAGSRERAV</sequence>